<feature type="transmembrane region" description="Helical" evidence="1">
    <location>
        <begin position="5"/>
        <end position="23"/>
    </location>
</feature>
<dbReference type="EMBL" id="JAAXLJ010000019">
    <property type="protein sequence ID" value="NLR19166.1"/>
    <property type="molecule type" value="Genomic_DNA"/>
</dbReference>
<keyword evidence="1" id="KW-1133">Transmembrane helix</keyword>
<dbReference type="Proteomes" id="UP000763447">
    <property type="component" value="Unassembled WGS sequence"/>
</dbReference>
<name>A0ABX1KYZ1_9LACO</name>
<evidence type="ECO:0000313" key="2">
    <source>
        <dbReference type="EMBL" id="NLR19166.1"/>
    </source>
</evidence>
<organism evidence="2 3">
    <name type="scientific">Secundilactobacillus angelensis</name>
    <dbReference type="NCBI Taxonomy" id="2722706"/>
    <lineage>
        <taxon>Bacteria</taxon>
        <taxon>Bacillati</taxon>
        <taxon>Bacillota</taxon>
        <taxon>Bacilli</taxon>
        <taxon>Lactobacillales</taxon>
        <taxon>Lactobacillaceae</taxon>
        <taxon>Secundilactobacillus</taxon>
    </lineage>
</organism>
<protein>
    <recommendedName>
        <fullName evidence="4">DUF3311 domain-containing protein</fullName>
    </recommendedName>
</protein>
<keyword evidence="1" id="KW-0472">Membrane</keyword>
<keyword evidence="1" id="KW-0812">Transmembrane</keyword>
<feature type="transmembrane region" description="Helical" evidence="1">
    <location>
        <begin position="35"/>
        <end position="56"/>
    </location>
</feature>
<comment type="caution">
    <text evidence="2">The sequence shown here is derived from an EMBL/GenBank/DDBJ whole genome shotgun (WGS) entry which is preliminary data.</text>
</comment>
<evidence type="ECO:0000256" key="1">
    <source>
        <dbReference type="SAM" id="Phobius"/>
    </source>
</evidence>
<keyword evidence="3" id="KW-1185">Reference proteome</keyword>
<sequence>MKGLAYFLIVLFPALIIGTTVYLTRSWPPTGSLTIVTWTIAWLISMIIVTVLYLLLIHRPNMKRLQNSKKPNTGESKQH</sequence>
<proteinExistence type="predicted"/>
<accession>A0ABX1KYZ1</accession>
<evidence type="ECO:0008006" key="4">
    <source>
        <dbReference type="Google" id="ProtNLM"/>
    </source>
</evidence>
<evidence type="ECO:0000313" key="3">
    <source>
        <dbReference type="Proteomes" id="UP000763447"/>
    </source>
</evidence>
<reference evidence="2 3" key="1">
    <citation type="submission" date="2020-04" db="EMBL/GenBank/DDBJ databases">
        <title>A novel species of genus Lactobacillus that was isolated from fermented food Zha-chili.</title>
        <authorList>
            <person name="Zhang Z."/>
        </authorList>
    </citation>
    <scope>NUCLEOTIDE SEQUENCE [LARGE SCALE GENOMIC DNA]</scope>
    <source>
        <strain evidence="3">HBUAS51383</strain>
    </source>
</reference>
<gene>
    <name evidence="2" type="ORF">HC026_09605</name>
</gene>
<dbReference type="RefSeq" id="WP_168925757.1">
    <property type="nucleotide sequence ID" value="NZ_JAAXLJ010000019.1"/>
</dbReference>